<dbReference type="EMBL" id="CAJVCH010083342">
    <property type="protein sequence ID" value="CAG7721836.1"/>
    <property type="molecule type" value="Genomic_DNA"/>
</dbReference>
<dbReference type="AlphaFoldDB" id="A0A8J2JK45"/>
<organism evidence="2 3">
    <name type="scientific">Allacma fusca</name>
    <dbReference type="NCBI Taxonomy" id="39272"/>
    <lineage>
        <taxon>Eukaryota</taxon>
        <taxon>Metazoa</taxon>
        <taxon>Ecdysozoa</taxon>
        <taxon>Arthropoda</taxon>
        <taxon>Hexapoda</taxon>
        <taxon>Collembola</taxon>
        <taxon>Symphypleona</taxon>
        <taxon>Sminthuridae</taxon>
        <taxon>Allacma</taxon>
    </lineage>
</organism>
<feature type="transmembrane region" description="Helical" evidence="1">
    <location>
        <begin position="270"/>
        <end position="288"/>
    </location>
</feature>
<feature type="transmembrane region" description="Helical" evidence="1">
    <location>
        <begin position="221"/>
        <end position="240"/>
    </location>
</feature>
<dbReference type="Proteomes" id="UP000708208">
    <property type="component" value="Unassembled WGS sequence"/>
</dbReference>
<dbReference type="Pfam" id="PF06151">
    <property type="entry name" value="Trehalose_recp"/>
    <property type="match status" value="1"/>
</dbReference>
<sequence length="328" mass="37283">MNKNVVIYVLGHAEIILEELIDSGFLDVFSSDFAITRVVTQHDIIKEDLGISAKTFFLLRRPRNYCDVIVGQKQDYFTVHALLVNIFWGVMAQILKIHNRILGLPSSLPEAKEGDGLKVENSLVRALRPVIFFGRIIGVVPFLPKFRLSLLIIFILCVNIGVEIVAMALEGPRRKTPFDLAASIGTPWFYFNGAFVYVHLYRNYGKLSLIINSWTDIRKEFPVPRCFTFTVSILILASAISENIVYHFKLCPVKGANDDFLQCTYNSMHASWPSLIPYHSVTAVYLIITNKLSLYVWNFMDVLIIGLSRGLYSQFKAISSQERKIISH</sequence>
<gene>
    <name evidence="2" type="ORF">AFUS01_LOCUS11024</name>
</gene>
<feature type="transmembrane region" description="Helical" evidence="1">
    <location>
        <begin position="77"/>
        <end position="95"/>
    </location>
</feature>
<name>A0A8J2JK45_9HEXA</name>
<keyword evidence="1" id="KW-0472">Membrane</keyword>
<evidence type="ECO:0008006" key="4">
    <source>
        <dbReference type="Google" id="ProtNLM"/>
    </source>
</evidence>
<keyword evidence="1" id="KW-1133">Transmembrane helix</keyword>
<reference evidence="2" key="1">
    <citation type="submission" date="2021-06" db="EMBL/GenBank/DDBJ databases">
        <authorList>
            <person name="Hodson N. C."/>
            <person name="Mongue J. A."/>
            <person name="Jaron S. K."/>
        </authorList>
    </citation>
    <scope>NUCLEOTIDE SEQUENCE</scope>
</reference>
<dbReference type="InterPro" id="IPR009318">
    <property type="entry name" value="Gustatory_rcpt"/>
</dbReference>
<proteinExistence type="predicted"/>
<accession>A0A8J2JK45</accession>
<comment type="caution">
    <text evidence="2">The sequence shown here is derived from an EMBL/GenBank/DDBJ whole genome shotgun (WGS) entry which is preliminary data.</text>
</comment>
<evidence type="ECO:0000256" key="1">
    <source>
        <dbReference type="SAM" id="Phobius"/>
    </source>
</evidence>
<evidence type="ECO:0000313" key="3">
    <source>
        <dbReference type="Proteomes" id="UP000708208"/>
    </source>
</evidence>
<feature type="transmembrane region" description="Helical" evidence="1">
    <location>
        <begin position="126"/>
        <end position="144"/>
    </location>
</feature>
<dbReference type="OrthoDB" id="5800391at2759"/>
<evidence type="ECO:0000313" key="2">
    <source>
        <dbReference type="EMBL" id="CAG7721836.1"/>
    </source>
</evidence>
<protein>
    <recommendedName>
        <fullName evidence="4">Gustatory receptor</fullName>
    </recommendedName>
</protein>
<keyword evidence="1" id="KW-0812">Transmembrane</keyword>
<dbReference type="GO" id="GO:0016020">
    <property type="term" value="C:membrane"/>
    <property type="evidence" value="ECO:0007669"/>
    <property type="project" value="InterPro"/>
</dbReference>
<keyword evidence="3" id="KW-1185">Reference proteome</keyword>
<dbReference type="GO" id="GO:0008527">
    <property type="term" value="F:taste receptor activity"/>
    <property type="evidence" value="ECO:0007669"/>
    <property type="project" value="InterPro"/>
</dbReference>
<feature type="transmembrane region" description="Helical" evidence="1">
    <location>
        <begin position="181"/>
        <end position="201"/>
    </location>
</feature>
<feature type="transmembrane region" description="Helical" evidence="1">
    <location>
        <begin position="150"/>
        <end position="169"/>
    </location>
</feature>